<name>A0A809RBR5_9BACT</name>
<gene>
    <name evidence="2" type="ORF">NPRO_16730</name>
</gene>
<accession>A0A809RBR5</accession>
<evidence type="ECO:0000313" key="3">
    <source>
        <dbReference type="Proteomes" id="UP000662873"/>
    </source>
</evidence>
<dbReference type="EMBL" id="AP021858">
    <property type="protein sequence ID" value="BBO24078.1"/>
    <property type="molecule type" value="Genomic_DNA"/>
</dbReference>
<reference evidence="2" key="1">
    <citation type="journal article" name="DNA Res.">
        <title>The physiological potential of anammox bacteria as revealed by their core genome structure.</title>
        <authorList>
            <person name="Okubo T."/>
            <person name="Toyoda A."/>
            <person name="Fukuhara K."/>
            <person name="Uchiyama I."/>
            <person name="Harigaya Y."/>
            <person name="Kuroiwa M."/>
            <person name="Suzuki T."/>
            <person name="Murakami Y."/>
            <person name="Suwa Y."/>
            <person name="Takami H."/>
        </authorList>
    </citation>
    <scope>NUCLEOTIDE SEQUENCE</scope>
    <source>
        <strain evidence="2">317325-2</strain>
    </source>
</reference>
<dbReference type="KEGG" id="npy:NPRO_16730"/>
<evidence type="ECO:0000256" key="1">
    <source>
        <dbReference type="SAM" id="MobiDB-lite"/>
    </source>
</evidence>
<protein>
    <submittedName>
        <fullName evidence="2">Uncharacterized protein</fullName>
    </submittedName>
</protein>
<feature type="region of interest" description="Disordered" evidence="1">
    <location>
        <begin position="680"/>
        <end position="725"/>
    </location>
</feature>
<dbReference type="AlphaFoldDB" id="A0A809RBR5"/>
<organism evidence="2 3">
    <name type="scientific">Candidatus Nitrosymbiomonas proteolyticus</name>
    <dbReference type="NCBI Taxonomy" id="2608984"/>
    <lineage>
        <taxon>Bacteria</taxon>
        <taxon>Bacillati</taxon>
        <taxon>Armatimonadota</taxon>
        <taxon>Armatimonadota incertae sedis</taxon>
        <taxon>Candidatus Nitrosymbiomonas</taxon>
    </lineage>
</organism>
<sequence length="725" mass="80141">MLLGVLCNVLVLIDCLGNSVDFRCSPTSVGNLLPLLSERVGIDLLATPETRWDVMVIRVRGVPVDRLLSTIGRVSSAKWERRKDGLYLVRDDEAVSTDVEAERNVAEGEWKSALELVRHASSKIDWVRKDNTNRFLDQVSSHNEWARVVLSAGAVNAVGKARSALIARLPLRRLAFAVVESLSPQLLASLHIGNTVYSSNPTAMQERLPREVSKSLGELQADQNRLMSEIEGNPRSIAFGQEEGGIRLADLGAKVASARSIVVLSKMEGMLHVRVLLVQGQHIVAREELTFGVPAARGQASPNSSSLGSLRSPSEVEDLRRALSEAGSIESSGALHDELIHPEKTDPLKFGPMSLVASYAEAADKNLVAVLPDYFDPAFRSLAVNPVQRNSVFAADWEQLMRGTLNWQEEDGWILLRPRRANKERVEHLDRPALGTYLRRLSDEGWASLEDMSAYLGAQPVAEIDPFYVSDVGSLLQGWRTEGSVVQPAILRFYGVLSVKQKQATWTESGLRIASLLPAQRQLLDLLLFWSDQKLSGRVPPELEEFNHEELITETLPFGLPADTVFRGQMRRRLALLALRKRQDGGAPGKEVTELSKLARGAARLTGTEVEVRDGQEASMQEYVGFAPIIICDGHFEVDVGQSKVMRFPFQYPEVPKGVTFVRFRDLPSTVQEAYREEVRRLGGAPQRTQPPPRQSRSAAGAPRNVSDSESIRRDGALTLRGAKR</sequence>
<dbReference type="Proteomes" id="UP000662873">
    <property type="component" value="Chromosome"/>
</dbReference>
<evidence type="ECO:0000313" key="2">
    <source>
        <dbReference type="EMBL" id="BBO24078.1"/>
    </source>
</evidence>
<proteinExistence type="predicted"/>